<name>A0A834LMJ6_RHOSS</name>
<organism evidence="1 2">
    <name type="scientific">Rhododendron simsii</name>
    <name type="common">Sims's rhododendron</name>
    <dbReference type="NCBI Taxonomy" id="118357"/>
    <lineage>
        <taxon>Eukaryota</taxon>
        <taxon>Viridiplantae</taxon>
        <taxon>Streptophyta</taxon>
        <taxon>Embryophyta</taxon>
        <taxon>Tracheophyta</taxon>
        <taxon>Spermatophyta</taxon>
        <taxon>Magnoliopsida</taxon>
        <taxon>eudicotyledons</taxon>
        <taxon>Gunneridae</taxon>
        <taxon>Pentapetalae</taxon>
        <taxon>asterids</taxon>
        <taxon>Ericales</taxon>
        <taxon>Ericaceae</taxon>
        <taxon>Ericoideae</taxon>
        <taxon>Rhodoreae</taxon>
        <taxon>Rhododendron</taxon>
    </lineage>
</organism>
<evidence type="ECO:0000313" key="2">
    <source>
        <dbReference type="Proteomes" id="UP000626092"/>
    </source>
</evidence>
<accession>A0A834LMJ6</accession>
<proteinExistence type="predicted"/>
<keyword evidence="2" id="KW-1185">Reference proteome</keyword>
<dbReference type="Proteomes" id="UP000626092">
    <property type="component" value="Unassembled WGS sequence"/>
</dbReference>
<protein>
    <submittedName>
        <fullName evidence="1">Uncharacterized protein</fullName>
    </submittedName>
</protein>
<dbReference type="OrthoDB" id="430364at2759"/>
<dbReference type="EMBL" id="WJXA01000005">
    <property type="protein sequence ID" value="KAF7142601.1"/>
    <property type="molecule type" value="Genomic_DNA"/>
</dbReference>
<reference evidence="1" key="1">
    <citation type="submission" date="2019-11" db="EMBL/GenBank/DDBJ databases">
        <authorList>
            <person name="Liu Y."/>
            <person name="Hou J."/>
            <person name="Li T.-Q."/>
            <person name="Guan C.-H."/>
            <person name="Wu X."/>
            <person name="Wu H.-Z."/>
            <person name="Ling F."/>
            <person name="Zhang R."/>
            <person name="Shi X.-G."/>
            <person name="Ren J.-P."/>
            <person name="Chen E.-F."/>
            <person name="Sun J.-M."/>
        </authorList>
    </citation>
    <scope>NUCLEOTIDE SEQUENCE</scope>
    <source>
        <strain evidence="1">Adult_tree_wgs_1</strain>
        <tissue evidence="1">Leaves</tissue>
    </source>
</reference>
<sequence>MAGGAAGGFVNRAFESMLKECSSKKLVALQIAIQKYLDGTKEINQHAGSSEGNQLSSLAVEQRIRRIG</sequence>
<dbReference type="AlphaFoldDB" id="A0A834LMJ6"/>
<evidence type="ECO:0000313" key="1">
    <source>
        <dbReference type="EMBL" id="KAF7142601.1"/>
    </source>
</evidence>
<gene>
    <name evidence="1" type="ORF">RHSIM_Rhsim05G0000600</name>
</gene>
<comment type="caution">
    <text evidence="1">The sequence shown here is derived from an EMBL/GenBank/DDBJ whole genome shotgun (WGS) entry which is preliminary data.</text>
</comment>